<keyword evidence="1" id="KW-0812">Transmembrane</keyword>
<gene>
    <name evidence="2" type="ORF">EJB05_38791</name>
</gene>
<dbReference type="AlphaFoldDB" id="A0A5J9TV40"/>
<evidence type="ECO:0000313" key="3">
    <source>
        <dbReference type="Proteomes" id="UP000324897"/>
    </source>
</evidence>
<accession>A0A5J9TV40</accession>
<dbReference type="Gramene" id="TVU15280">
    <property type="protein sequence ID" value="TVU15280"/>
    <property type="gene ID" value="EJB05_38791"/>
</dbReference>
<dbReference type="OrthoDB" id="65569at2759"/>
<feature type="non-terminal residue" evidence="2">
    <location>
        <position position="1"/>
    </location>
</feature>
<dbReference type="Proteomes" id="UP000324897">
    <property type="component" value="Unassembled WGS sequence"/>
</dbReference>
<dbReference type="EMBL" id="RWGY01000031">
    <property type="protein sequence ID" value="TVU15280.1"/>
    <property type="molecule type" value="Genomic_DNA"/>
</dbReference>
<protein>
    <submittedName>
        <fullName evidence="2">Uncharacterized protein</fullName>
    </submittedName>
</protein>
<keyword evidence="1" id="KW-1133">Transmembrane helix</keyword>
<name>A0A5J9TV40_9POAL</name>
<keyword evidence="3" id="KW-1185">Reference proteome</keyword>
<comment type="caution">
    <text evidence="2">The sequence shown here is derived from an EMBL/GenBank/DDBJ whole genome shotgun (WGS) entry which is preliminary data.</text>
</comment>
<organism evidence="2 3">
    <name type="scientific">Eragrostis curvula</name>
    <name type="common">weeping love grass</name>
    <dbReference type="NCBI Taxonomy" id="38414"/>
    <lineage>
        <taxon>Eukaryota</taxon>
        <taxon>Viridiplantae</taxon>
        <taxon>Streptophyta</taxon>
        <taxon>Embryophyta</taxon>
        <taxon>Tracheophyta</taxon>
        <taxon>Spermatophyta</taxon>
        <taxon>Magnoliopsida</taxon>
        <taxon>Liliopsida</taxon>
        <taxon>Poales</taxon>
        <taxon>Poaceae</taxon>
        <taxon>PACMAD clade</taxon>
        <taxon>Chloridoideae</taxon>
        <taxon>Eragrostideae</taxon>
        <taxon>Eragrostidinae</taxon>
        <taxon>Eragrostis</taxon>
    </lineage>
</organism>
<evidence type="ECO:0000313" key="2">
    <source>
        <dbReference type="EMBL" id="TVU15280.1"/>
    </source>
</evidence>
<keyword evidence="1" id="KW-0472">Membrane</keyword>
<reference evidence="2 3" key="1">
    <citation type="journal article" date="2019" name="Sci. Rep.">
        <title>A high-quality genome of Eragrostis curvula grass provides insights into Poaceae evolution and supports new strategies to enhance forage quality.</title>
        <authorList>
            <person name="Carballo J."/>
            <person name="Santos B.A.C.M."/>
            <person name="Zappacosta D."/>
            <person name="Garbus I."/>
            <person name="Selva J.P."/>
            <person name="Gallo C.A."/>
            <person name="Diaz A."/>
            <person name="Albertini E."/>
            <person name="Caccamo M."/>
            <person name="Echenique V."/>
        </authorList>
    </citation>
    <scope>NUCLEOTIDE SEQUENCE [LARGE SCALE GENOMIC DNA]</scope>
    <source>
        <strain evidence="3">cv. Victoria</strain>
        <tissue evidence="2">Leaf</tissue>
    </source>
</reference>
<sequence>SRDTGIGEKQQQQRQRDRKEMEGELAWLALLLVHALLVPCASAVVGRGDFPPNFLFGTSTSAYQGPYISP</sequence>
<proteinExistence type="predicted"/>
<feature type="transmembrane region" description="Helical" evidence="1">
    <location>
        <begin position="25"/>
        <end position="45"/>
    </location>
</feature>
<evidence type="ECO:0000256" key="1">
    <source>
        <dbReference type="SAM" id="Phobius"/>
    </source>
</evidence>